<name>A0A0E9UIH2_ANGAN</name>
<sequence length="15" mass="1892">MSFCPFEKEKWLECD</sequence>
<organism evidence="1">
    <name type="scientific">Anguilla anguilla</name>
    <name type="common">European freshwater eel</name>
    <name type="synonym">Muraena anguilla</name>
    <dbReference type="NCBI Taxonomy" id="7936"/>
    <lineage>
        <taxon>Eukaryota</taxon>
        <taxon>Metazoa</taxon>
        <taxon>Chordata</taxon>
        <taxon>Craniata</taxon>
        <taxon>Vertebrata</taxon>
        <taxon>Euteleostomi</taxon>
        <taxon>Actinopterygii</taxon>
        <taxon>Neopterygii</taxon>
        <taxon>Teleostei</taxon>
        <taxon>Anguilliformes</taxon>
        <taxon>Anguillidae</taxon>
        <taxon>Anguilla</taxon>
    </lineage>
</organism>
<proteinExistence type="predicted"/>
<reference evidence="1" key="2">
    <citation type="journal article" date="2015" name="Fish Shellfish Immunol.">
        <title>Early steps in the European eel (Anguilla anguilla)-Vibrio vulnificus interaction in the gills: Role of the RtxA13 toxin.</title>
        <authorList>
            <person name="Callol A."/>
            <person name="Pajuelo D."/>
            <person name="Ebbesson L."/>
            <person name="Teles M."/>
            <person name="MacKenzie S."/>
            <person name="Amaro C."/>
        </authorList>
    </citation>
    <scope>NUCLEOTIDE SEQUENCE</scope>
</reference>
<dbReference type="EMBL" id="GBXM01027697">
    <property type="protein sequence ID" value="JAH80880.1"/>
    <property type="molecule type" value="Transcribed_RNA"/>
</dbReference>
<protein>
    <submittedName>
        <fullName evidence="1">Uncharacterized protein</fullName>
    </submittedName>
</protein>
<reference evidence="1" key="1">
    <citation type="submission" date="2014-11" db="EMBL/GenBank/DDBJ databases">
        <authorList>
            <person name="Amaro Gonzalez C."/>
        </authorList>
    </citation>
    <scope>NUCLEOTIDE SEQUENCE</scope>
</reference>
<accession>A0A0E9UIH2</accession>
<dbReference type="EMBL" id="GBXM01043517">
    <property type="protein sequence ID" value="JAH65060.1"/>
    <property type="molecule type" value="Transcribed_RNA"/>
</dbReference>
<evidence type="ECO:0000313" key="1">
    <source>
        <dbReference type="EMBL" id="JAH65060.1"/>
    </source>
</evidence>